<keyword evidence="2" id="KW-0238">DNA-binding</keyword>
<dbReference type="SMART" id="SM00342">
    <property type="entry name" value="HTH_ARAC"/>
    <property type="match status" value="1"/>
</dbReference>
<dbReference type="AlphaFoldDB" id="A0A1X9LI81"/>
<dbReference type="SUPFAM" id="SSF51215">
    <property type="entry name" value="Regulatory protein AraC"/>
    <property type="match status" value="1"/>
</dbReference>
<dbReference type="Gene3D" id="1.10.10.60">
    <property type="entry name" value="Homeodomain-like"/>
    <property type="match status" value="1"/>
</dbReference>
<dbReference type="PROSITE" id="PS01124">
    <property type="entry name" value="HTH_ARAC_FAMILY_2"/>
    <property type="match status" value="1"/>
</dbReference>
<dbReference type="InterPro" id="IPR018062">
    <property type="entry name" value="HTH_AraC-typ_CS"/>
</dbReference>
<dbReference type="Proteomes" id="UP000192775">
    <property type="component" value="Chromosome"/>
</dbReference>
<evidence type="ECO:0000313" key="5">
    <source>
        <dbReference type="EMBL" id="ARJ03988.1"/>
    </source>
</evidence>
<evidence type="ECO:0000256" key="4">
    <source>
        <dbReference type="ARBA" id="ARBA00023163"/>
    </source>
</evidence>
<dbReference type="PANTHER" id="PTHR46796">
    <property type="entry name" value="HTH-TYPE TRANSCRIPTIONAL ACTIVATOR RHAS-RELATED"/>
    <property type="match status" value="1"/>
</dbReference>
<proteinExistence type="predicted"/>
<dbReference type="RefSeq" id="WP_085017800.1">
    <property type="nucleotide sequence ID" value="NZ_BMHD01000001.1"/>
</dbReference>
<dbReference type="Pfam" id="PF12833">
    <property type="entry name" value="HTH_18"/>
    <property type="match status" value="1"/>
</dbReference>
<sequence>MNARPDDADPNAVRLRTRSFRQWQDVVSGSFVPLEVVSDDPASFDARLSGRVLEDVFFSEIGVSAHRVTRTPELIDASSELFYKLTLQLKGTGLLVQDGKEAVLRPGDIGLYDTSRPYTLTFDSPMHAVVVMFPHGLLDIDRTEVERLTAVRLAGDDGLARAVSPFLRELSRTVGDLDGSTGLRVVHNTVDVISTMLAGELIRLAGDSRTRSGELLHSIHEYISRNLHDPELSPSSIAAANFISTRYLQQIFHKQGTTISQWIRDRRMSYVRRDLQDPRLKHLAISQIAASWGFVNPAHFSKAFRADAGETASEFRSRMLAASPAR</sequence>
<reference evidence="5 6" key="1">
    <citation type="submission" date="2017-04" db="EMBL/GenBank/DDBJ databases">
        <authorList>
            <person name="Afonso C.L."/>
            <person name="Miller P.J."/>
            <person name="Scott M.A."/>
            <person name="Spackman E."/>
            <person name="Goraichik I."/>
            <person name="Dimitrov K.M."/>
            <person name="Suarez D.L."/>
            <person name="Swayne D.E."/>
        </authorList>
    </citation>
    <scope>NUCLEOTIDE SEQUENCE [LARGE SCALE GENOMIC DNA]</scope>
    <source>
        <strain evidence="6">XA(T)</strain>
    </source>
</reference>
<dbReference type="InterPro" id="IPR018060">
    <property type="entry name" value="HTH_AraC"/>
</dbReference>
<dbReference type="InterPro" id="IPR037923">
    <property type="entry name" value="HTH-like"/>
</dbReference>
<protein>
    <submittedName>
        <fullName evidence="5">Uncharacterized protein</fullName>
    </submittedName>
</protein>
<keyword evidence="1" id="KW-0805">Transcription regulation</keyword>
<evidence type="ECO:0000256" key="2">
    <source>
        <dbReference type="ARBA" id="ARBA00023125"/>
    </source>
</evidence>
<gene>
    <name evidence="5" type="ORF">B5808_01100</name>
</gene>
<dbReference type="STRING" id="1619308.B5808_01100"/>
<dbReference type="Pfam" id="PF14525">
    <property type="entry name" value="AraC_binding_2"/>
    <property type="match status" value="1"/>
</dbReference>
<name>A0A1X9LI81_9MICO</name>
<dbReference type="PROSITE" id="PS00041">
    <property type="entry name" value="HTH_ARAC_FAMILY_1"/>
    <property type="match status" value="1"/>
</dbReference>
<dbReference type="InterPro" id="IPR035418">
    <property type="entry name" value="AraC-bd_2"/>
</dbReference>
<evidence type="ECO:0000256" key="1">
    <source>
        <dbReference type="ARBA" id="ARBA00023015"/>
    </source>
</evidence>
<accession>A0A1X9LI81</accession>
<evidence type="ECO:0000256" key="3">
    <source>
        <dbReference type="ARBA" id="ARBA00023159"/>
    </source>
</evidence>
<dbReference type="GO" id="GO:0043565">
    <property type="term" value="F:sequence-specific DNA binding"/>
    <property type="evidence" value="ECO:0007669"/>
    <property type="project" value="InterPro"/>
</dbReference>
<organism evidence="5 6">
    <name type="scientific">Cnuibacter physcomitrellae</name>
    <dbReference type="NCBI Taxonomy" id="1619308"/>
    <lineage>
        <taxon>Bacteria</taxon>
        <taxon>Bacillati</taxon>
        <taxon>Actinomycetota</taxon>
        <taxon>Actinomycetes</taxon>
        <taxon>Micrococcales</taxon>
        <taxon>Microbacteriaceae</taxon>
        <taxon>Cnuibacter</taxon>
    </lineage>
</organism>
<keyword evidence="4" id="KW-0804">Transcription</keyword>
<dbReference type="EMBL" id="CP020715">
    <property type="protein sequence ID" value="ARJ03988.1"/>
    <property type="molecule type" value="Genomic_DNA"/>
</dbReference>
<keyword evidence="3" id="KW-0010">Activator</keyword>
<keyword evidence="6" id="KW-1185">Reference proteome</keyword>
<dbReference type="KEGG" id="cphy:B5808_01100"/>
<dbReference type="InterPro" id="IPR050204">
    <property type="entry name" value="AraC_XylS_family_regulators"/>
</dbReference>
<evidence type="ECO:0000313" key="6">
    <source>
        <dbReference type="Proteomes" id="UP000192775"/>
    </source>
</evidence>
<dbReference type="PANTHER" id="PTHR46796:SF6">
    <property type="entry name" value="ARAC SUBFAMILY"/>
    <property type="match status" value="1"/>
</dbReference>
<dbReference type="GO" id="GO:0003700">
    <property type="term" value="F:DNA-binding transcription factor activity"/>
    <property type="evidence" value="ECO:0007669"/>
    <property type="project" value="InterPro"/>
</dbReference>
<dbReference type="SUPFAM" id="SSF46689">
    <property type="entry name" value="Homeodomain-like"/>
    <property type="match status" value="1"/>
</dbReference>
<dbReference type="InterPro" id="IPR009057">
    <property type="entry name" value="Homeodomain-like_sf"/>
</dbReference>